<evidence type="ECO:0000256" key="1">
    <source>
        <dbReference type="ARBA" id="ARBA00022679"/>
    </source>
</evidence>
<keyword evidence="1" id="KW-0808">Transferase</keyword>
<dbReference type="Gene3D" id="1.25.40.10">
    <property type="entry name" value="Tetratricopeptide repeat domain"/>
    <property type="match status" value="1"/>
</dbReference>
<name>A0ABT5WTF1_9SPHN</name>
<dbReference type="InterPro" id="IPR026634">
    <property type="entry name" value="TPST-like"/>
</dbReference>
<evidence type="ECO:0000256" key="2">
    <source>
        <dbReference type="PROSITE-ProRule" id="PRU00339"/>
    </source>
</evidence>
<gene>
    <name evidence="3" type="ORF">PYV00_15425</name>
</gene>
<dbReference type="InterPro" id="IPR011990">
    <property type="entry name" value="TPR-like_helical_dom_sf"/>
</dbReference>
<proteinExistence type="predicted"/>
<dbReference type="PANTHER" id="PTHR12788">
    <property type="entry name" value="PROTEIN-TYROSINE SULFOTRANSFERASE 2"/>
    <property type="match status" value="1"/>
</dbReference>
<evidence type="ECO:0000313" key="3">
    <source>
        <dbReference type="EMBL" id="MDE8653097.1"/>
    </source>
</evidence>
<dbReference type="InterPro" id="IPR027417">
    <property type="entry name" value="P-loop_NTPase"/>
</dbReference>
<comment type="caution">
    <text evidence="3">The sequence shown here is derived from an EMBL/GenBank/DDBJ whole genome shotgun (WGS) entry which is preliminary data.</text>
</comment>
<reference evidence="3 4" key="1">
    <citation type="submission" date="2023-03" db="EMBL/GenBank/DDBJ databases">
        <title>NovoSphingobium album sp. nov. isolated from polycyclic aromatic hydrocarbons- and heavy-metal polluted soil.</title>
        <authorList>
            <person name="Liu Z."/>
            <person name="Wang K."/>
        </authorList>
    </citation>
    <scope>NUCLEOTIDE SEQUENCE [LARGE SCALE GENOMIC DNA]</scope>
    <source>
        <strain evidence="3 4">H3SJ31-1</strain>
    </source>
</reference>
<organism evidence="3 4">
    <name type="scientific">Novosphingobium album</name>
    <name type="common">ex Liu et al. 2023</name>
    <dbReference type="NCBI Taxonomy" id="3031130"/>
    <lineage>
        <taxon>Bacteria</taxon>
        <taxon>Pseudomonadati</taxon>
        <taxon>Pseudomonadota</taxon>
        <taxon>Alphaproteobacteria</taxon>
        <taxon>Sphingomonadales</taxon>
        <taxon>Sphingomonadaceae</taxon>
        <taxon>Novosphingobium</taxon>
    </lineage>
</organism>
<dbReference type="InterPro" id="IPR019734">
    <property type="entry name" value="TPR_rpt"/>
</dbReference>
<dbReference type="Gene3D" id="3.40.50.300">
    <property type="entry name" value="P-loop containing nucleotide triphosphate hydrolases"/>
    <property type="match status" value="1"/>
</dbReference>
<keyword evidence="2" id="KW-0802">TPR repeat</keyword>
<dbReference type="SUPFAM" id="SSF48452">
    <property type="entry name" value="TPR-like"/>
    <property type="match status" value="1"/>
</dbReference>
<feature type="repeat" description="TPR" evidence="2">
    <location>
        <begin position="102"/>
        <end position="135"/>
    </location>
</feature>
<dbReference type="Pfam" id="PF13176">
    <property type="entry name" value="TPR_7"/>
    <property type="match status" value="1"/>
</dbReference>
<dbReference type="SUPFAM" id="SSF52540">
    <property type="entry name" value="P-loop containing nucleoside triphosphate hydrolases"/>
    <property type="match status" value="1"/>
</dbReference>
<dbReference type="PROSITE" id="PS50005">
    <property type="entry name" value="TPR"/>
    <property type="match status" value="1"/>
</dbReference>
<protein>
    <submittedName>
        <fullName evidence="3">Sulfotransferase</fullName>
    </submittedName>
</protein>
<dbReference type="Pfam" id="PF13469">
    <property type="entry name" value="Sulfotransfer_3"/>
    <property type="match status" value="1"/>
</dbReference>
<dbReference type="Pfam" id="PF14559">
    <property type="entry name" value="TPR_19"/>
    <property type="match status" value="1"/>
</dbReference>
<keyword evidence="4" id="KW-1185">Reference proteome</keyword>
<dbReference type="Proteomes" id="UP001216253">
    <property type="component" value="Unassembled WGS sequence"/>
</dbReference>
<dbReference type="PANTHER" id="PTHR12788:SF10">
    <property type="entry name" value="PROTEIN-TYROSINE SULFOTRANSFERASE"/>
    <property type="match status" value="1"/>
</dbReference>
<sequence>MTAAVAILQLFAGHYREAFASAQAGLRAARQPDARLLLVLAAIALEHDNLVRARELADLAGQVGGAEGWRQVIAGRLALKASDTAAARSAARAAALAGVDHPAIAGELGVLFARTGLHAEAVPFFERAAAAAPDDAQTCYNLAIARQFSGDLAAARAGFAALVAAHPDHAQGWLALVQLDRQGDDALLPGLAERFERAMQPEARLAFGHAIAKLLEDLGRWDEALDWLERAKAARRGAVHYDRAQSDRLFRTAEASLRAPIPAADGDPAPLFIVGLPRTGTTLVERILSAHPAVRSAGELSDFAVLLKRRLGTPGPYVLDPATIAAGAAAADLTGIEGEYLARARSIAGEDCARVIDKMPFNLFFAPLILRALPGAKVICLRRSPFDALFSNFRQLFATGFSYYGYACDFEDCAHFVAGFERLADACARTLPADRFRCQRYEDIVADLEGEARALVAFAGLEWDAACLDFHRNAAPVATASSVQVRRPIYASSIGRWRRYEAGARRAIAALAAYGIAP</sequence>
<evidence type="ECO:0000313" key="4">
    <source>
        <dbReference type="Proteomes" id="UP001216253"/>
    </source>
</evidence>
<dbReference type="EMBL" id="JARESE010000050">
    <property type="protein sequence ID" value="MDE8653097.1"/>
    <property type="molecule type" value="Genomic_DNA"/>
</dbReference>
<accession>A0ABT5WTF1</accession>